<dbReference type="OrthoDB" id="10499367at2759"/>
<proteinExistence type="predicted"/>
<reference evidence="1" key="1">
    <citation type="submission" date="2013-11" db="EMBL/GenBank/DDBJ databases">
        <title>Genome sequence of the fusiform rust pathogen reveals effectors for host alternation and coevolution with pine.</title>
        <authorList>
            <consortium name="DOE Joint Genome Institute"/>
            <person name="Smith K."/>
            <person name="Pendleton A."/>
            <person name="Kubisiak T."/>
            <person name="Anderson C."/>
            <person name="Salamov A."/>
            <person name="Aerts A."/>
            <person name="Riley R."/>
            <person name="Clum A."/>
            <person name="Lindquist E."/>
            <person name="Ence D."/>
            <person name="Campbell M."/>
            <person name="Kronenberg Z."/>
            <person name="Feau N."/>
            <person name="Dhillon B."/>
            <person name="Hamelin R."/>
            <person name="Burleigh J."/>
            <person name="Smith J."/>
            <person name="Yandell M."/>
            <person name="Nelson C."/>
            <person name="Grigoriev I."/>
            <person name="Davis J."/>
        </authorList>
    </citation>
    <scope>NUCLEOTIDE SEQUENCE</scope>
    <source>
        <strain evidence="1">G11</strain>
    </source>
</reference>
<gene>
    <name evidence="1" type="ORF">CROQUDRAFT_31633</name>
</gene>
<name>A0A9P6NL68_9BASI</name>
<protein>
    <submittedName>
        <fullName evidence="1">Uncharacterized protein</fullName>
    </submittedName>
</protein>
<evidence type="ECO:0000313" key="2">
    <source>
        <dbReference type="Proteomes" id="UP000886653"/>
    </source>
</evidence>
<dbReference type="AlphaFoldDB" id="A0A9P6NL68"/>
<dbReference type="Proteomes" id="UP000886653">
    <property type="component" value="Unassembled WGS sequence"/>
</dbReference>
<dbReference type="EMBL" id="MU167231">
    <property type="protein sequence ID" value="KAG0149081.1"/>
    <property type="molecule type" value="Genomic_DNA"/>
</dbReference>
<accession>A0A9P6NL68</accession>
<sequence length="61" mass="6809">LCKNQAFQDCVSHAQGKVHKNKVKAANQTNIQRNVLVHGLIPEDRRIGGDIEGWNELAMDV</sequence>
<feature type="non-terminal residue" evidence="1">
    <location>
        <position position="1"/>
    </location>
</feature>
<keyword evidence="2" id="KW-1185">Reference proteome</keyword>
<evidence type="ECO:0000313" key="1">
    <source>
        <dbReference type="EMBL" id="KAG0149081.1"/>
    </source>
</evidence>
<comment type="caution">
    <text evidence="1">The sequence shown here is derived from an EMBL/GenBank/DDBJ whole genome shotgun (WGS) entry which is preliminary data.</text>
</comment>
<feature type="non-terminal residue" evidence="1">
    <location>
        <position position="61"/>
    </location>
</feature>
<organism evidence="1 2">
    <name type="scientific">Cronartium quercuum f. sp. fusiforme G11</name>
    <dbReference type="NCBI Taxonomy" id="708437"/>
    <lineage>
        <taxon>Eukaryota</taxon>
        <taxon>Fungi</taxon>
        <taxon>Dikarya</taxon>
        <taxon>Basidiomycota</taxon>
        <taxon>Pucciniomycotina</taxon>
        <taxon>Pucciniomycetes</taxon>
        <taxon>Pucciniales</taxon>
        <taxon>Coleosporiaceae</taxon>
        <taxon>Cronartium</taxon>
    </lineage>
</organism>